<name>A0A9X5E444_9CYAN</name>
<accession>A0A9X5E444</accession>
<dbReference type="AlphaFoldDB" id="A0A9X5E444"/>
<evidence type="ECO:0000313" key="1">
    <source>
        <dbReference type="EMBL" id="NHC33687.1"/>
    </source>
</evidence>
<dbReference type="RefSeq" id="WP_132866547.1">
    <property type="nucleotide sequence ID" value="NZ_JTJC03000001.1"/>
</dbReference>
<keyword evidence="2" id="KW-1185">Reference proteome</keyword>
<dbReference type="Proteomes" id="UP000031532">
    <property type="component" value="Unassembled WGS sequence"/>
</dbReference>
<evidence type="ECO:0000313" key="2">
    <source>
        <dbReference type="Proteomes" id="UP000031532"/>
    </source>
</evidence>
<organism evidence="1 2">
    <name type="scientific">Scytonema millei VB511283</name>
    <dbReference type="NCBI Taxonomy" id="1245923"/>
    <lineage>
        <taxon>Bacteria</taxon>
        <taxon>Bacillati</taxon>
        <taxon>Cyanobacteriota</taxon>
        <taxon>Cyanophyceae</taxon>
        <taxon>Nostocales</taxon>
        <taxon>Scytonemataceae</taxon>
        <taxon>Scytonema</taxon>
    </lineage>
</organism>
<gene>
    <name evidence="1" type="ORF">QH73_0003250</name>
</gene>
<sequence length="102" mass="11114">MSFTAKIFDFCTGGFSTRFSTWARNSGTKPAPTTFVRAGLAPDTRLRIEISPQNPTQQILSSAFCTGGFSPRYSIENGNLSSKPAPTTPFFCFLKRLLPVVG</sequence>
<reference evidence="1 2" key="1">
    <citation type="journal article" date="2015" name="Genome Announc.">
        <title>Draft Genome Sequence of the Terrestrial Cyanobacterium Scytonema millei VB511283, Isolated from Eastern India.</title>
        <authorList>
            <person name="Sen D."/>
            <person name="Chandrababunaidu M.M."/>
            <person name="Singh D."/>
            <person name="Sanghi N."/>
            <person name="Ghorai A."/>
            <person name="Mishra G.P."/>
            <person name="Madduluri M."/>
            <person name="Adhikary S.P."/>
            <person name="Tripathy S."/>
        </authorList>
    </citation>
    <scope>NUCLEOTIDE SEQUENCE [LARGE SCALE GENOMIC DNA]</scope>
    <source>
        <strain evidence="1 2">VB511283</strain>
    </source>
</reference>
<comment type="caution">
    <text evidence="1">The sequence shown here is derived from an EMBL/GenBank/DDBJ whole genome shotgun (WGS) entry which is preliminary data.</text>
</comment>
<dbReference type="EMBL" id="JTJC03000001">
    <property type="protein sequence ID" value="NHC33687.1"/>
    <property type="molecule type" value="Genomic_DNA"/>
</dbReference>
<protein>
    <submittedName>
        <fullName evidence="1">Uncharacterized protein</fullName>
    </submittedName>
</protein>
<proteinExistence type="predicted"/>